<dbReference type="EMBL" id="LBNE01000002">
    <property type="protein sequence ID" value="KKO72600.1"/>
    <property type="molecule type" value="Genomic_DNA"/>
</dbReference>
<protein>
    <submittedName>
        <fullName evidence="2">Uncharacterized protein</fullName>
    </submittedName>
</protein>
<keyword evidence="3" id="KW-1185">Reference proteome</keyword>
<sequence length="183" mass="19865">MAAIEWASRYQWRRARAFVLCAVQWSAPALMLADAAHGADLPGEGVAPASGQGWLDGAPLRDWLDRESTRAWQAEALQPDVRQLPAPGTGRESRAGQVSTAGEAVAEPSVPRVRAIYGNGRFRAAELDIAGERHILSTDSSGRLRPQSVAGFRLISFHGNCVGLRRAGVRTDVCWHAEAREDR</sequence>
<organism evidence="2 3">
    <name type="scientific">Kerstersia gyiorum</name>
    <dbReference type="NCBI Taxonomy" id="206506"/>
    <lineage>
        <taxon>Bacteria</taxon>
        <taxon>Pseudomonadati</taxon>
        <taxon>Pseudomonadota</taxon>
        <taxon>Betaproteobacteria</taxon>
        <taxon>Burkholderiales</taxon>
        <taxon>Alcaligenaceae</taxon>
        <taxon>Kerstersia</taxon>
    </lineage>
</organism>
<comment type="caution">
    <text evidence="2">The sequence shown here is derived from an EMBL/GenBank/DDBJ whole genome shotgun (WGS) entry which is preliminary data.</text>
</comment>
<dbReference type="Proteomes" id="UP000078084">
    <property type="component" value="Unassembled WGS sequence"/>
</dbReference>
<dbReference type="RefSeq" id="WP_068368887.1">
    <property type="nucleotide sequence ID" value="NZ_JBLLEH010000008.1"/>
</dbReference>
<evidence type="ECO:0000256" key="1">
    <source>
        <dbReference type="SAM" id="MobiDB-lite"/>
    </source>
</evidence>
<feature type="region of interest" description="Disordered" evidence="1">
    <location>
        <begin position="82"/>
        <end position="104"/>
    </location>
</feature>
<evidence type="ECO:0000313" key="2">
    <source>
        <dbReference type="EMBL" id="KKO72600.1"/>
    </source>
</evidence>
<gene>
    <name evidence="2" type="ORF">AAV32_06125</name>
</gene>
<name>A0A171KUN3_9BURK</name>
<dbReference type="AlphaFoldDB" id="A0A171KUN3"/>
<accession>A0A171KUN3</accession>
<proteinExistence type="predicted"/>
<evidence type="ECO:0000313" key="3">
    <source>
        <dbReference type="Proteomes" id="UP000078084"/>
    </source>
</evidence>
<reference evidence="2 3" key="1">
    <citation type="submission" date="2015-04" db="EMBL/GenBank/DDBJ databases">
        <title>Genome sequence of Kerstersia gyiorum CG1.</title>
        <authorList>
            <person name="Greninger A.L."/>
            <person name="Kozyreva V."/>
            <person name="Chaturvedi V."/>
        </authorList>
    </citation>
    <scope>NUCLEOTIDE SEQUENCE [LARGE SCALE GENOMIC DNA]</scope>
    <source>
        <strain evidence="2 3">CG1</strain>
    </source>
</reference>
<dbReference type="STRING" id="206506.AAV32_06125"/>